<feature type="compositionally biased region" description="Low complexity" evidence="1">
    <location>
        <begin position="37"/>
        <end position="49"/>
    </location>
</feature>
<sequence length="213" mass="24128">MEEAITMTQKLIEQVMKHNSVQETNNHKRKLEDRRNTTNGNNNNYRNNNPSNDHHQQQNRRQETFFGLILPTKGTMETFLCARDALYITTNKTSASTPATSGITSFNSSEDSRDGMIQPAFSLFYNNLYLKDVQAFYAKESPISLLAPIISPAMLPPSPIFNPQEFFVPEKLLPPKKQTHLPSFSSTDLSNPSRKQAYSLEPPSFSVYNPTPP</sequence>
<evidence type="ECO:0000313" key="3">
    <source>
        <dbReference type="Proteomes" id="UP001151760"/>
    </source>
</evidence>
<protein>
    <submittedName>
        <fullName evidence="2">Uncharacterized protein</fullName>
    </submittedName>
</protein>
<accession>A0ABQ4WJU6</accession>
<feature type="region of interest" description="Disordered" evidence="1">
    <location>
        <begin position="178"/>
        <end position="213"/>
    </location>
</feature>
<reference evidence="2" key="2">
    <citation type="submission" date="2022-01" db="EMBL/GenBank/DDBJ databases">
        <authorList>
            <person name="Yamashiro T."/>
            <person name="Shiraishi A."/>
            <person name="Satake H."/>
            <person name="Nakayama K."/>
        </authorList>
    </citation>
    <scope>NUCLEOTIDE SEQUENCE</scope>
</reference>
<keyword evidence="3" id="KW-1185">Reference proteome</keyword>
<gene>
    <name evidence="2" type="ORF">Tco_0626527</name>
</gene>
<feature type="compositionally biased region" description="Polar residues" evidence="1">
    <location>
        <begin position="180"/>
        <end position="196"/>
    </location>
</feature>
<dbReference type="EMBL" id="BQNB010008707">
    <property type="protein sequence ID" value="GJS53165.1"/>
    <property type="molecule type" value="Genomic_DNA"/>
</dbReference>
<feature type="region of interest" description="Disordered" evidence="1">
    <location>
        <begin position="17"/>
        <end position="60"/>
    </location>
</feature>
<comment type="caution">
    <text evidence="2">The sequence shown here is derived from an EMBL/GenBank/DDBJ whole genome shotgun (WGS) entry which is preliminary data.</text>
</comment>
<dbReference type="Proteomes" id="UP001151760">
    <property type="component" value="Unassembled WGS sequence"/>
</dbReference>
<proteinExistence type="predicted"/>
<reference evidence="2" key="1">
    <citation type="journal article" date="2022" name="Int. J. Mol. Sci.">
        <title>Draft Genome of Tanacetum Coccineum: Genomic Comparison of Closely Related Tanacetum-Family Plants.</title>
        <authorList>
            <person name="Yamashiro T."/>
            <person name="Shiraishi A."/>
            <person name="Nakayama K."/>
            <person name="Satake H."/>
        </authorList>
    </citation>
    <scope>NUCLEOTIDE SEQUENCE</scope>
</reference>
<name>A0ABQ4WJU6_9ASTR</name>
<evidence type="ECO:0000313" key="2">
    <source>
        <dbReference type="EMBL" id="GJS53165.1"/>
    </source>
</evidence>
<evidence type="ECO:0000256" key="1">
    <source>
        <dbReference type="SAM" id="MobiDB-lite"/>
    </source>
</evidence>
<organism evidence="2 3">
    <name type="scientific">Tanacetum coccineum</name>
    <dbReference type="NCBI Taxonomy" id="301880"/>
    <lineage>
        <taxon>Eukaryota</taxon>
        <taxon>Viridiplantae</taxon>
        <taxon>Streptophyta</taxon>
        <taxon>Embryophyta</taxon>
        <taxon>Tracheophyta</taxon>
        <taxon>Spermatophyta</taxon>
        <taxon>Magnoliopsida</taxon>
        <taxon>eudicotyledons</taxon>
        <taxon>Gunneridae</taxon>
        <taxon>Pentapetalae</taxon>
        <taxon>asterids</taxon>
        <taxon>campanulids</taxon>
        <taxon>Asterales</taxon>
        <taxon>Asteraceae</taxon>
        <taxon>Asteroideae</taxon>
        <taxon>Anthemideae</taxon>
        <taxon>Anthemidinae</taxon>
        <taxon>Tanacetum</taxon>
    </lineage>
</organism>